<name>A0AA40JQ89_STAAU</name>
<comment type="caution">
    <text evidence="2">The sequence shown here is derived from an EMBL/GenBank/DDBJ whole genome shotgun (WGS) entry which is preliminary data.</text>
</comment>
<dbReference type="Proteomes" id="UP000032274">
    <property type="component" value="Unassembled WGS sequence"/>
</dbReference>
<organism evidence="2 3">
    <name type="scientific">Staphylococcus aureus</name>
    <dbReference type="NCBI Taxonomy" id="1280"/>
    <lineage>
        <taxon>Bacteria</taxon>
        <taxon>Bacillati</taxon>
        <taxon>Bacillota</taxon>
        <taxon>Bacilli</taxon>
        <taxon>Bacillales</taxon>
        <taxon>Staphylococcaceae</taxon>
        <taxon>Staphylococcus</taxon>
    </lineage>
</organism>
<feature type="non-terminal residue" evidence="2">
    <location>
        <position position="1"/>
    </location>
</feature>
<evidence type="ECO:0000256" key="1">
    <source>
        <dbReference type="SAM" id="MobiDB-lite"/>
    </source>
</evidence>
<gene>
    <name evidence="2" type="ORF">QU38_00945</name>
</gene>
<protein>
    <submittedName>
        <fullName evidence="2">Uncharacterized protein</fullName>
    </submittedName>
</protein>
<reference evidence="2 3" key="1">
    <citation type="submission" date="2015-01" db="EMBL/GenBank/DDBJ databases">
        <title>Characterization of Swiss Staphylococcus aureus strains involved in food poisoning.</title>
        <authorList>
            <person name="Crovadore J."/>
            <person name="Chablais R."/>
            <person name="Tonacini J."/>
            <person name="Schnyder B."/>
            <person name="Lefort F."/>
        </authorList>
    </citation>
    <scope>NUCLEOTIDE SEQUENCE [LARGE SCALE GENOMIC DNA]</scope>
    <source>
        <strain evidence="2 3">SA-120</strain>
    </source>
</reference>
<feature type="region of interest" description="Disordered" evidence="1">
    <location>
        <begin position="53"/>
        <end position="80"/>
    </location>
</feature>
<dbReference type="AlphaFoldDB" id="A0AA40JQ89"/>
<accession>A0AA40JQ89</accession>
<feature type="non-terminal residue" evidence="2">
    <location>
        <position position="137"/>
    </location>
</feature>
<evidence type="ECO:0000313" key="2">
    <source>
        <dbReference type="EMBL" id="KIU01571.1"/>
    </source>
</evidence>
<proteinExistence type="predicted"/>
<sequence length="137" mass="15024">LIGRDHRDDDDERRQRGRFEADGETLDHVGAVARHRSLGDRLDRAVVGAGVIFGDPHQQAGGGDADHHADEQAPAGELRAGDQALRRLGGDMVARLEEAARIDRQAADHCVHVAQRILGDEPDCRDRKQYRGPEALV</sequence>
<feature type="region of interest" description="Disordered" evidence="1">
    <location>
        <begin position="1"/>
        <end position="21"/>
    </location>
</feature>
<dbReference type="EMBL" id="JXIG01000207">
    <property type="protein sequence ID" value="KIU01571.1"/>
    <property type="molecule type" value="Genomic_DNA"/>
</dbReference>
<evidence type="ECO:0000313" key="3">
    <source>
        <dbReference type="Proteomes" id="UP000032274"/>
    </source>
</evidence>